<gene>
    <name evidence="3" type="ORF">CBOVIS_LOCUS10675</name>
</gene>
<comment type="caution">
    <text evidence="3">The sequence shown here is derived from an EMBL/GenBank/DDBJ whole genome shotgun (WGS) entry which is preliminary data.</text>
</comment>
<dbReference type="Proteomes" id="UP000494206">
    <property type="component" value="Unassembled WGS sequence"/>
</dbReference>
<evidence type="ECO:0000313" key="4">
    <source>
        <dbReference type="Proteomes" id="UP000494206"/>
    </source>
</evidence>
<feature type="region of interest" description="Disordered" evidence="1">
    <location>
        <begin position="311"/>
        <end position="335"/>
    </location>
</feature>
<organism evidence="3 4">
    <name type="scientific">Caenorhabditis bovis</name>
    <dbReference type="NCBI Taxonomy" id="2654633"/>
    <lineage>
        <taxon>Eukaryota</taxon>
        <taxon>Metazoa</taxon>
        <taxon>Ecdysozoa</taxon>
        <taxon>Nematoda</taxon>
        <taxon>Chromadorea</taxon>
        <taxon>Rhabditida</taxon>
        <taxon>Rhabditina</taxon>
        <taxon>Rhabditomorpha</taxon>
        <taxon>Rhabditoidea</taxon>
        <taxon>Rhabditidae</taxon>
        <taxon>Peloderinae</taxon>
        <taxon>Caenorhabditis</taxon>
    </lineage>
</organism>
<feature type="domain" description="MADF" evidence="2">
    <location>
        <begin position="102"/>
        <end position="188"/>
    </location>
</feature>
<dbReference type="AlphaFoldDB" id="A0A8S1FBF1"/>
<protein>
    <recommendedName>
        <fullName evidence="2">MADF domain-containing protein</fullName>
    </recommendedName>
</protein>
<evidence type="ECO:0000313" key="3">
    <source>
        <dbReference type="EMBL" id="CAB3408959.1"/>
    </source>
</evidence>
<accession>A0A8S1FBF1</accession>
<dbReference type="OrthoDB" id="5790549at2759"/>
<sequence>MHTAEELSRLTEVPQDDNQPITGLPVDWLVRAQNVRTIDEMVYFHSLIKQYPNSERQSVLKILQEYERTGRGVLEENTPKKINRKHKGSSEDPEEIQEYITELLNLVRDETVIWDRVFNPKYGHHRETRQAWCNISLKLGGWGTMQHVSMLKSIYRRKRTQYHNDYLRAKRKNFQYVHALNFLDNVLMLSSSSTSPNKDIRIADYVNDTCEGMDYDSELFMAPQSVQNVLSGCSDIIDQIINDYGGEAIKEFMANCCMRIVANRDELARIAIESNNGNAEGDDDEEEEEIEEVVPLDDDENETNFIGNAVDYNSPQRVEKMDADGPSNPPAEFNM</sequence>
<name>A0A8S1FBF1_9PELO</name>
<reference evidence="3 4" key="1">
    <citation type="submission" date="2020-04" db="EMBL/GenBank/DDBJ databases">
        <authorList>
            <person name="Laetsch R D."/>
            <person name="Stevens L."/>
            <person name="Kumar S."/>
            <person name="Blaxter L. M."/>
        </authorList>
    </citation>
    <scope>NUCLEOTIDE SEQUENCE [LARGE SCALE GENOMIC DNA]</scope>
</reference>
<dbReference type="Pfam" id="PF10545">
    <property type="entry name" value="MADF_DNA_bdg"/>
    <property type="match status" value="1"/>
</dbReference>
<dbReference type="PROSITE" id="PS51029">
    <property type="entry name" value="MADF"/>
    <property type="match status" value="1"/>
</dbReference>
<dbReference type="InterPro" id="IPR006578">
    <property type="entry name" value="MADF-dom"/>
</dbReference>
<dbReference type="SMART" id="SM00595">
    <property type="entry name" value="MADF"/>
    <property type="match status" value="1"/>
</dbReference>
<proteinExistence type="predicted"/>
<evidence type="ECO:0000256" key="1">
    <source>
        <dbReference type="SAM" id="MobiDB-lite"/>
    </source>
</evidence>
<keyword evidence="4" id="KW-1185">Reference proteome</keyword>
<evidence type="ECO:0000259" key="2">
    <source>
        <dbReference type="PROSITE" id="PS51029"/>
    </source>
</evidence>
<dbReference type="EMBL" id="CADEPM010000007">
    <property type="protein sequence ID" value="CAB3408959.1"/>
    <property type="molecule type" value="Genomic_DNA"/>
</dbReference>